<dbReference type="Proteomes" id="UP000249057">
    <property type="component" value="Unassembled WGS sequence"/>
</dbReference>
<evidence type="ECO:0000313" key="2">
    <source>
        <dbReference type="Proteomes" id="UP000249057"/>
    </source>
</evidence>
<accession>A0ACD1GBM9</accession>
<name>A0ACD1GBM9_9EURO</name>
<organism evidence="1 2">
    <name type="scientific">Aspergillus brunneoviolaceus CBS 621.78</name>
    <dbReference type="NCBI Taxonomy" id="1450534"/>
    <lineage>
        <taxon>Eukaryota</taxon>
        <taxon>Fungi</taxon>
        <taxon>Dikarya</taxon>
        <taxon>Ascomycota</taxon>
        <taxon>Pezizomycotina</taxon>
        <taxon>Eurotiomycetes</taxon>
        <taxon>Eurotiomycetidae</taxon>
        <taxon>Eurotiales</taxon>
        <taxon>Aspergillaceae</taxon>
        <taxon>Aspergillus</taxon>
        <taxon>Aspergillus subgen. Circumdati</taxon>
    </lineage>
</organism>
<proteinExistence type="predicted"/>
<keyword evidence="2" id="KW-1185">Reference proteome</keyword>
<gene>
    <name evidence="1" type="ORF">BO95DRAFT_513840</name>
</gene>
<evidence type="ECO:0000313" key="1">
    <source>
        <dbReference type="EMBL" id="RAH46585.1"/>
    </source>
</evidence>
<dbReference type="EMBL" id="KZ825336">
    <property type="protein sequence ID" value="RAH46585.1"/>
    <property type="molecule type" value="Genomic_DNA"/>
</dbReference>
<reference evidence="1" key="1">
    <citation type="submission" date="2018-02" db="EMBL/GenBank/DDBJ databases">
        <title>The genomes of Aspergillus section Nigri reveals drivers in fungal speciation.</title>
        <authorList>
            <consortium name="DOE Joint Genome Institute"/>
            <person name="Vesth T.C."/>
            <person name="Nybo J."/>
            <person name="Theobald S."/>
            <person name="Brandl J."/>
            <person name="Frisvad J.C."/>
            <person name="Nielsen K.F."/>
            <person name="Lyhne E.K."/>
            <person name="Kogle M.E."/>
            <person name="Kuo A."/>
            <person name="Riley R."/>
            <person name="Clum A."/>
            <person name="Nolan M."/>
            <person name="Lipzen A."/>
            <person name="Salamov A."/>
            <person name="Henrissat B."/>
            <person name="Wiebenga A."/>
            <person name="De vries R.P."/>
            <person name="Grigoriev I.V."/>
            <person name="Mortensen U.H."/>
            <person name="Andersen M.R."/>
            <person name="Baker S.E."/>
        </authorList>
    </citation>
    <scope>NUCLEOTIDE SEQUENCE</scope>
    <source>
        <strain evidence="1">CBS 621.78</strain>
    </source>
</reference>
<protein>
    <submittedName>
        <fullName evidence="1">Acetyl-CoA synthetase-like protein</fullName>
    </submittedName>
</protein>
<sequence>MSLPTPPSPLLSDTYDATQKGPTKSLGELFADIARQLPDHEAIVALHGVDRLKIGDSEPASSVIGEQQYPVRWTFAQLHDASCRLATIISNNGLRPGDRVMTFMSNEAEYALLFWATINLGCQFVPMDPRVLDHITDESVQLLERLDPAAIVVSNQTMAIQVDEVVKKTDSCRHRRCGDRRREIIKYSLGECHEATTGDWKMLTAAELEAAGGCSKACPTSRPVNETCLILLTSGTESLPKVCAHTSMTVGAPALTLMEQWKLRAGEDVLCQHLPNFHIFSILLQVSFWLAGATVLIPSATFDAAKSLDACFWCPRRVHVACVPTMLRALAAVSEGEAAPLAGAERRSPYSIILGGAPITQDSLELGKGLGAQHVVAGYGTTEGVGALMNTMSVSTIVGRKQGKATGKSDGDGDDVSLGKVQSGAGIRVCGHQSRMPLPRGQVGEVHQGGLPLIAGYLDATSSEASSSFYERNGVTWMATGDQGYMDAEGIAAASVVGVPDTVAGEVPVAVIIRDNNHPESHMTTQEIQDAVCRNLGRAFSPYLVLSLNDNLGHDRFPTTRTGKVRKAELRGWVEDYLTESSKELQASQGPESGTALEDLTRCLARIAGISTNQIDCDIPIRAYADSIMIMQFFHLVQQKGLGRLTQQDLAHHSTIRKQVNLLQSCKYQTSTGSISPAGNSGNSGWTLSYYDQCLQLPDLEEKVLQKLQPLGFGPRDVESVIPTTDYLQRFARDQSRSNSWSMRAAWLAQDSSLTPNGLESILELWIQRHPLLRATCITYDEERELYLVMHPSDRWLRLQISHDDLVVENAQALQDYRMNDPAFDWVNVATGPPFKATILKTREGLAGVIMHFHHAVFDGFYLFSLARDLQELLRSTESRGSSSSMISTVPFPTFARAFHAYRMTPEAQRSVDFHVKRLQGLAATPDSLWPPQKAPGWMKGDWQDWAASCSDSGSNNLFGPREALDGDQGRGTEGITRTLHLPELSLMRRQFGFPASTIAKCACVMMNWRLTGSEEAVFAGVDSGRHWPMALEPSSTSPLSSDVGDALRVDGPTMTFYVNRIGQAPNETVYQLLSRVQSDQEELSAHAHAPLNDIKARLRAAGASGADDLRVADDVLHRQSFNWLLEQYESSADDKSDRLRLMDNISRTDLGFMWYPSLGPGDVLSLNVTWDDAQLRNQEVLDITTEYMCAAAWIADPANVNRLVSECPFAGDYAITYWVPERIRR</sequence>